<feature type="transmembrane region" description="Helical" evidence="9">
    <location>
        <begin position="25"/>
        <end position="44"/>
    </location>
</feature>
<dbReference type="GO" id="GO:0016410">
    <property type="term" value="F:N-acyltransferase activity"/>
    <property type="evidence" value="ECO:0007669"/>
    <property type="project" value="UniProtKB-UniRule"/>
</dbReference>
<feature type="transmembrane region" description="Helical" evidence="9">
    <location>
        <begin position="511"/>
        <end position="529"/>
    </location>
</feature>
<gene>
    <name evidence="9" type="primary">lnt</name>
    <name evidence="11" type="ORF">SAMN05216578_106122</name>
</gene>
<evidence type="ECO:0000256" key="6">
    <source>
        <dbReference type="ARBA" id="ARBA00022989"/>
    </source>
</evidence>
<keyword evidence="7 9" id="KW-0472">Membrane</keyword>
<comment type="subcellular location">
    <subcellularLocation>
        <location evidence="1 9">Cell membrane</location>
        <topology evidence="1 9">Multi-pass membrane protein</topology>
    </subcellularLocation>
</comment>
<dbReference type="GO" id="GO:0005886">
    <property type="term" value="C:plasma membrane"/>
    <property type="evidence" value="ECO:0007669"/>
    <property type="project" value="UniProtKB-SubCell"/>
</dbReference>
<dbReference type="Pfam" id="PF00795">
    <property type="entry name" value="CN_hydrolase"/>
    <property type="match status" value="1"/>
</dbReference>
<organism evidence="11 12">
    <name type="scientific">Halopseudomonas formosensis</name>
    <dbReference type="NCBI Taxonomy" id="1002526"/>
    <lineage>
        <taxon>Bacteria</taxon>
        <taxon>Pseudomonadati</taxon>
        <taxon>Pseudomonadota</taxon>
        <taxon>Gammaproteobacteria</taxon>
        <taxon>Pseudomonadales</taxon>
        <taxon>Pseudomonadaceae</taxon>
        <taxon>Halopseudomonas</taxon>
    </lineage>
</organism>
<dbReference type="GO" id="GO:0042158">
    <property type="term" value="P:lipoprotein biosynthetic process"/>
    <property type="evidence" value="ECO:0007669"/>
    <property type="project" value="UniProtKB-UniRule"/>
</dbReference>
<evidence type="ECO:0000256" key="1">
    <source>
        <dbReference type="ARBA" id="ARBA00004651"/>
    </source>
</evidence>
<comment type="catalytic activity">
    <reaction evidence="9">
        <text>N-terminal S-1,2-diacyl-sn-glyceryl-L-cysteinyl-[lipoprotein] + a glycerophospholipid = N-acyl-S-1,2-diacyl-sn-glyceryl-L-cysteinyl-[lipoprotein] + a 2-acyl-sn-glycero-3-phospholipid + H(+)</text>
        <dbReference type="Rhea" id="RHEA:48228"/>
        <dbReference type="Rhea" id="RHEA-COMP:14681"/>
        <dbReference type="Rhea" id="RHEA-COMP:14684"/>
        <dbReference type="ChEBI" id="CHEBI:15378"/>
        <dbReference type="ChEBI" id="CHEBI:136912"/>
        <dbReference type="ChEBI" id="CHEBI:140656"/>
        <dbReference type="ChEBI" id="CHEBI:140657"/>
        <dbReference type="ChEBI" id="CHEBI:140660"/>
        <dbReference type="EC" id="2.3.1.269"/>
    </reaction>
</comment>
<dbReference type="STRING" id="1002526.SAMN05216578_106122"/>
<keyword evidence="4 9" id="KW-0808">Transferase</keyword>
<dbReference type="SUPFAM" id="SSF56317">
    <property type="entry name" value="Carbon-nitrogen hydrolase"/>
    <property type="match status" value="1"/>
</dbReference>
<feature type="transmembrane region" description="Helical" evidence="9">
    <location>
        <begin position="50"/>
        <end position="66"/>
    </location>
</feature>
<protein>
    <recommendedName>
        <fullName evidence="9">Apolipoprotein N-acyltransferase</fullName>
        <shortName evidence="9">ALP N-acyltransferase</shortName>
        <ecNumber evidence="9">2.3.1.269</ecNumber>
    </recommendedName>
</protein>
<evidence type="ECO:0000256" key="3">
    <source>
        <dbReference type="ARBA" id="ARBA00022475"/>
    </source>
</evidence>
<dbReference type="RefSeq" id="WP_177197841.1">
    <property type="nucleotide sequence ID" value="NZ_FOYD01000006.1"/>
</dbReference>
<evidence type="ECO:0000256" key="9">
    <source>
        <dbReference type="HAMAP-Rule" id="MF_01148"/>
    </source>
</evidence>
<evidence type="ECO:0000256" key="4">
    <source>
        <dbReference type="ARBA" id="ARBA00022679"/>
    </source>
</evidence>
<dbReference type="InterPro" id="IPR036526">
    <property type="entry name" value="C-N_Hydrolase_sf"/>
</dbReference>
<dbReference type="Pfam" id="PF20154">
    <property type="entry name" value="LNT_N"/>
    <property type="match status" value="1"/>
</dbReference>
<dbReference type="PANTHER" id="PTHR38686">
    <property type="entry name" value="APOLIPOPROTEIN N-ACYLTRANSFERASE"/>
    <property type="match status" value="1"/>
</dbReference>
<dbReference type="InterPro" id="IPR003010">
    <property type="entry name" value="C-N_Hydrolase"/>
</dbReference>
<comment type="similarity">
    <text evidence="2 9">Belongs to the CN hydrolase family. Apolipoprotein N-acyltransferase subfamily.</text>
</comment>
<evidence type="ECO:0000256" key="5">
    <source>
        <dbReference type="ARBA" id="ARBA00022692"/>
    </source>
</evidence>
<keyword evidence="5 9" id="KW-0812">Transmembrane</keyword>
<evidence type="ECO:0000256" key="7">
    <source>
        <dbReference type="ARBA" id="ARBA00023136"/>
    </source>
</evidence>
<comment type="function">
    <text evidence="9">Catalyzes the phospholipid dependent N-acylation of the N-terminal cysteine of apolipoprotein, the last step in lipoprotein maturation.</text>
</comment>
<evidence type="ECO:0000259" key="10">
    <source>
        <dbReference type="PROSITE" id="PS50263"/>
    </source>
</evidence>
<dbReference type="PANTHER" id="PTHR38686:SF1">
    <property type="entry name" value="APOLIPOPROTEIN N-ACYLTRANSFERASE"/>
    <property type="match status" value="1"/>
</dbReference>
<keyword evidence="11" id="KW-0449">Lipoprotein</keyword>
<evidence type="ECO:0000313" key="11">
    <source>
        <dbReference type="EMBL" id="SFQ84410.1"/>
    </source>
</evidence>
<dbReference type="EC" id="2.3.1.269" evidence="9"/>
<dbReference type="PROSITE" id="PS50263">
    <property type="entry name" value="CN_HYDROLASE"/>
    <property type="match status" value="1"/>
</dbReference>
<evidence type="ECO:0000256" key="8">
    <source>
        <dbReference type="ARBA" id="ARBA00023315"/>
    </source>
</evidence>
<proteinExistence type="inferred from homology"/>
<dbReference type="InterPro" id="IPR004563">
    <property type="entry name" value="Apolipo_AcylTrfase"/>
</dbReference>
<feature type="transmembrane region" description="Helical" evidence="9">
    <location>
        <begin position="73"/>
        <end position="91"/>
    </location>
</feature>
<dbReference type="HAMAP" id="MF_01148">
    <property type="entry name" value="Lnt"/>
    <property type="match status" value="1"/>
</dbReference>
<sequence length="540" mass="60196">MLPTSSPLPAQPALIDRLQAGYRSLLLRLLLAALSGLMLCVPWLNNQLFWSGWLGWVPLLYALRGAGPGMGLLLGWVAGTLCFAGGSYWLAQFMINLKQVNPGLSLVLAALFWSYLGLTLGLTSMLYRWLVRRLGGWELLAFPLSLVVVMAFYPMLFKTHFADGQVQFLPALQAVEWTGAAGLDAVMALFAVLLYRMLTRDGPRSAMANRIAWIALLLWLGYGVISLQDWDRRMHDWETLRIGLVQPNDPITLDIPPPAPGFTREFPQEMEATRRLIEAGAQWVAWPEARYKGYFDTYSVRQAYAREVSRRGVPLIFHDVERQWQGSERISYNTVALLDAEGELAARYRKMLRMPFGEYLPPPWSWSWLRPINDRVFGEFLRPLGAGEAHVEFPAAGMRVMPMVCYEAAFADFVAAAVGADGAGKMLLFLSQDNWFGESTQPRHHANMSILRAVENRLPMAHLINNGPSVVAAPHGRILGEGQAFNADELLVRVPFDAASGGSFFSRHPRLFIHGATCLLGLLILGALWRSRSQTASPAL</sequence>
<accession>A0A1I6BU39</accession>
<keyword evidence="6 9" id="KW-1133">Transmembrane helix</keyword>
<reference evidence="11 12" key="1">
    <citation type="submission" date="2016-10" db="EMBL/GenBank/DDBJ databases">
        <authorList>
            <person name="de Groot N.N."/>
        </authorList>
    </citation>
    <scope>NUCLEOTIDE SEQUENCE [LARGE SCALE GENOMIC DNA]</scope>
    <source>
        <strain evidence="11 12">JCM 18415</strain>
    </source>
</reference>
<feature type="domain" description="CN hydrolase" evidence="10">
    <location>
        <begin position="251"/>
        <end position="498"/>
    </location>
</feature>
<evidence type="ECO:0000313" key="12">
    <source>
        <dbReference type="Proteomes" id="UP000242815"/>
    </source>
</evidence>
<keyword evidence="3 9" id="KW-1003">Cell membrane</keyword>
<dbReference type="UniPathway" id="UPA00666"/>
<feature type="transmembrane region" description="Helical" evidence="9">
    <location>
        <begin position="177"/>
        <end position="195"/>
    </location>
</feature>
<keyword evidence="8 9" id="KW-0012">Acyltransferase</keyword>
<dbReference type="InterPro" id="IPR045378">
    <property type="entry name" value="LNT_N"/>
</dbReference>
<feature type="transmembrane region" description="Helical" evidence="9">
    <location>
        <begin position="207"/>
        <end position="225"/>
    </location>
</feature>
<dbReference type="Proteomes" id="UP000242815">
    <property type="component" value="Unassembled WGS sequence"/>
</dbReference>
<dbReference type="EMBL" id="FOYD01000006">
    <property type="protein sequence ID" value="SFQ84410.1"/>
    <property type="molecule type" value="Genomic_DNA"/>
</dbReference>
<dbReference type="AlphaFoldDB" id="A0A1I6BU39"/>
<comment type="pathway">
    <text evidence="9">Protein modification; lipoprotein biosynthesis (N-acyl transfer).</text>
</comment>
<feature type="transmembrane region" description="Helical" evidence="9">
    <location>
        <begin position="139"/>
        <end position="157"/>
    </location>
</feature>
<evidence type="ECO:0000256" key="2">
    <source>
        <dbReference type="ARBA" id="ARBA00010065"/>
    </source>
</evidence>
<feature type="transmembrane region" description="Helical" evidence="9">
    <location>
        <begin position="103"/>
        <end position="127"/>
    </location>
</feature>
<name>A0A1I6BU39_9GAMM</name>
<dbReference type="NCBIfam" id="TIGR00546">
    <property type="entry name" value="lnt"/>
    <property type="match status" value="1"/>
</dbReference>
<dbReference type="Gene3D" id="3.60.110.10">
    <property type="entry name" value="Carbon-nitrogen hydrolase"/>
    <property type="match status" value="1"/>
</dbReference>